<evidence type="ECO:0000313" key="1">
    <source>
        <dbReference type="EMBL" id="WNO47468.1"/>
    </source>
</evidence>
<proteinExistence type="predicted"/>
<protein>
    <submittedName>
        <fullName evidence="1">Uncharacterized protein</fullName>
    </submittedName>
</protein>
<reference evidence="1" key="1">
    <citation type="submission" date="2023-08" db="EMBL/GenBank/DDBJ databases">
        <authorList>
            <person name="Nazir A."/>
        </authorList>
    </citation>
    <scope>NUCLEOTIDE SEQUENCE</scope>
</reference>
<dbReference type="EMBL" id="OR481006">
    <property type="protein sequence ID" value="WNO47468.1"/>
    <property type="molecule type" value="Genomic_DNA"/>
</dbReference>
<name>A0AA96QZE6_9CAUD</name>
<accession>A0AA96QZE6</accession>
<sequence>MNETLHILNEYTLCEIFWLYERIVVRDMILEAKDRDDQLKEQMTAHHR</sequence>
<organism evidence="1">
    <name type="scientific">Staphylococcus phage vB_VibM_10AMN12</name>
    <dbReference type="NCBI Taxonomy" id="3076785"/>
    <lineage>
        <taxon>Viruses</taxon>
        <taxon>Duplodnaviria</taxon>
        <taxon>Heunggongvirae</taxon>
        <taxon>Uroviricota</taxon>
        <taxon>Caudoviricetes</taxon>
    </lineage>
</organism>